<evidence type="ECO:0008006" key="3">
    <source>
        <dbReference type="Google" id="ProtNLM"/>
    </source>
</evidence>
<sequence length="126" mass="14653">MTMRKHYTGSFKAEVVLELLKEEKTIAQISSEYGVHVTMLHKWKNTVVDNLPGIFEDESKKSAAALTKEHEKETSELYSKIGRLTTEVEWLKKKIWNQIELEMSEFPWWITTTRSFLSPDKLSCSA</sequence>
<reference evidence="1 2" key="1">
    <citation type="submission" date="2016-11" db="EMBL/GenBank/DDBJ databases">
        <title>Comparative genomics of Acidibacillus ferroxidans species.</title>
        <authorList>
            <person name="Oliveira G."/>
            <person name="Nunes G."/>
            <person name="Oliveira R."/>
            <person name="Araujo F."/>
            <person name="Salim A."/>
            <person name="Scholte L."/>
            <person name="Morais D."/>
            <person name="Nancucheo I."/>
            <person name="Johnson D.B."/>
            <person name="Grail B."/>
            <person name="Bittencourt J."/>
            <person name="Valadares R."/>
        </authorList>
    </citation>
    <scope>NUCLEOTIDE SEQUENCE [LARGE SCALE GENOMIC DNA]</scope>
    <source>
        <strain evidence="1 2">Y002</strain>
    </source>
</reference>
<dbReference type="GO" id="GO:0003677">
    <property type="term" value="F:DNA binding"/>
    <property type="evidence" value="ECO:0007669"/>
    <property type="project" value="InterPro"/>
</dbReference>
<gene>
    <name evidence="1" type="ORF">BM613_10670</name>
</gene>
<organism evidence="1 2">
    <name type="scientific">Sulfoacidibacillus thermotolerans</name>
    <name type="common">Acidibacillus sulfuroxidans</name>
    <dbReference type="NCBI Taxonomy" id="1765684"/>
    <lineage>
        <taxon>Bacteria</taxon>
        <taxon>Bacillati</taxon>
        <taxon>Bacillota</taxon>
        <taxon>Bacilli</taxon>
        <taxon>Bacillales</taxon>
        <taxon>Alicyclobacillaceae</taxon>
        <taxon>Sulfoacidibacillus</taxon>
    </lineage>
</organism>
<dbReference type="InterPro" id="IPR009057">
    <property type="entry name" value="Homeodomain-like_sf"/>
</dbReference>
<dbReference type="GO" id="GO:0004803">
    <property type="term" value="F:transposase activity"/>
    <property type="evidence" value="ECO:0007669"/>
    <property type="project" value="InterPro"/>
</dbReference>
<protein>
    <recommendedName>
        <fullName evidence="3">Transposase</fullName>
    </recommendedName>
</protein>
<proteinExistence type="predicted"/>
<dbReference type="InterPro" id="IPR036388">
    <property type="entry name" value="WH-like_DNA-bd_sf"/>
</dbReference>
<accession>A0A2U3D6W2</accession>
<comment type="caution">
    <text evidence="1">The sequence shown here is derived from an EMBL/GenBank/DDBJ whole genome shotgun (WGS) entry which is preliminary data.</text>
</comment>
<dbReference type="Proteomes" id="UP000245380">
    <property type="component" value="Unassembled WGS sequence"/>
</dbReference>
<dbReference type="SUPFAM" id="SSF46689">
    <property type="entry name" value="Homeodomain-like"/>
    <property type="match status" value="1"/>
</dbReference>
<dbReference type="Gene3D" id="1.10.10.10">
    <property type="entry name" value="Winged helix-like DNA-binding domain superfamily/Winged helix DNA-binding domain"/>
    <property type="match status" value="1"/>
</dbReference>
<evidence type="ECO:0000313" key="2">
    <source>
        <dbReference type="Proteomes" id="UP000245380"/>
    </source>
</evidence>
<dbReference type="EMBL" id="MPDK01000020">
    <property type="protein sequence ID" value="PWI57017.1"/>
    <property type="molecule type" value="Genomic_DNA"/>
</dbReference>
<keyword evidence="2" id="KW-1185">Reference proteome</keyword>
<name>A0A2U3D6W2_SULT2</name>
<dbReference type="GO" id="GO:0006313">
    <property type="term" value="P:DNA transposition"/>
    <property type="evidence" value="ECO:0007669"/>
    <property type="project" value="InterPro"/>
</dbReference>
<evidence type="ECO:0000313" key="1">
    <source>
        <dbReference type="EMBL" id="PWI57017.1"/>
    </source>
</evidence>
<dbReference type="AlphaFoldDB" id="A0A2U3D6W2"/>